<keyword evidence="2 4" id="KW-0863">Zinc-finger</keyword>
<dbReference type="InterPro" id="IPR015947">
    <property type="entry name" value="PUA-like_sf"/>
</dbReference>
<evidence type="ECO:0000313" key="8">
    <source>
        <dbReference type="Proteomes" id="UP000789706"/>
    </source>
</evidence>
<proteinExistence type="predicted"/>
<dbReference type="GO" id="GO:0008270">
    <property type="term" value="F:zinc ion binding"/>
    <property type="evidence" value="ECO:0007669"/>
    <property type="project" value="UniProtKB-KW"/>
</dbReference>
<evidence type="ECO:0000256" key="4">
    <source>
        <dbReference type="PROSITE-ProRule" id="PRU00175"/>
    </source>
</evidence>
<dbReference type="Gene3D" id="2.30.130.40">
    <property type="entry name" value="LON domain-like"/>
    <property type="match status" value="1"/>
</dbReference>
<feature type="domain" description="Lon N-terminal" evidence="6">
    <location>
        <begin position="187"/>
        <end position="396"/>
    </location>
</feature>
<dbReference type="OrthoDB" id="264917at2759"/>
<dbReference type="InterPro" id="IPR046336">
    <property type="entry name" value="Lon_prtase_N_sf"/>
</dbReference>
<dbReference type="SUPFAM" id="SSF88697">
    <property type="entry name" value="PUA domain-like"/>
    <property type="match status" value="1"/>
</dbReference>
<dbReference type="CDD" id="cd16514">
    <property type="entry name" value="RING-HC_LONFs_rpt2"/>
    <property type="match status" value="1"/>
</dbReference>
<dbReference type="AlphaFoldDB" id="A0A9N8ZMV3"/>
<dbReference type="PROSITE" id="PS00518">
    <property type="entry name" value="ZF_RING_1"/>
    <property type="match status" value="1"/>
</dbReference>
<dbReference type="InterPro" id="IPR017907">
    <property type="entry name" value="Znf_RING_CS"/>
</dbReference>
<evidence type="ECO:0000259" key="6">
    <source>
        <dbReference type="PROSITE" id="PS51787"/>
    </source>
</evidence>
<dbReference type="Pfam" id="PF02190">
    <property type="entry name" value="LON_substr_bdg"/>
    <property type="match status" value="1"/>
</dbReference>
<name>A0A9N8ZMV3_9GLOM</name>
<evidence type="ECO:0000256" key="1">
    <source>
        <dbReference type="ARBA" id="ARBA00022723"/>
    </source>
</evidence>
<reference evidence="7" key="1">
    <citation type="submission" date="2021-06" db="EMBL/GenBank/DDBJ databases">
        <authorList>
            <person name="Kallberg Y."/>
            <person name="Tangrot J."/>
            <person name="Rosling A."/>
        </authorList>
    </citation>
    <scope>NUCLEOTIDE SEQUENCE</scope>
    <source>
        <strain evidence="7">AZ414A</strain>
    </source>
</reference>
<evidence type="ECO:0000256" key="3">
    <source>
        <dbReference type="ARBA" id="ARBA00022833"/>
    </source>
</evidence>
<evidence type="ECO:0000313" key="7">
    <source>
        <dbReference type="EMBL" id="CAG8501016.1"/>
    </source>
</evidence>
<dbReference type="Gene3D" id="1.20.58.1480">
    <property type="match status" value="1"/>
</dbReference>
<protein>
    <submittedName>
        <fullName evidence="7">10022_t:CDS:1</fullName>
    </submittedName>
</protein>
<dbReference type="PANTHER" id="PTHR23327:SF42">
    <property type="entry name" value="LON PEPTIDASE N-TERMINAL DOMAIN AND RING FINGER PROTEIN C14F5.10C"/>
    <property type="match status" value="1"/>
</dbReference>
<sequence>MILQLLYCPLCVNLFKDPVTFSCGNTFCRQCLLPSSTNRRFQCPIQSCNRQHEINTVTDFSINKLTDIIRREQLPLISALPQFNLSQFDCLKDLLLQELDCKVCYQLFIDPITTPCGHTYCKSCLTRSLDLNGRCPLCRYQLQDYISFINQPINKTLHTFIISLYSTLLSEGRRQLVENDVNDINDMQYIPIFATSLVFPNMSCFLNIYEPRYKLMIRRCLESRTRQFGMVLKTENGFTEYGTMLEIRSTEVLEDDGRLMVETIGTYRFRVLETGMRDGYDVGKIERVDDISAEEEIAREREAIRNAGINNALEHTTSELITLASGLIEDIRNGYAAWLEQRINSTYGELPNDPSNFSYWVASILPINENEKYKLLEERSVRERLKLVVMWIEQIRGEWWFSRGCCIS</sequence>
<evidence type="ECO:0000259" key="5">
    <source>
        <dbReference type="PROSITE" id="PS50089"/>
    </source>
</evidence>
<gene>
    <name evidence="7" type="ORF">DEBURN_LOCUS4676</name>
</gene>
<feature type="domain" description="RING-type" evidence="5">
    <location>
        <begin position="101"/>
        <end position="139"/>
    </location>
</feature>
<dbReference type="SMART" id="SM00184">
    <property type="entry name" value="RING"/>
    <property type="match status" value="2"/>
</dbReference>
<keyword evidence="8" id="KW-1185">Reference proteome</keyword>
<accession>A0A9N8ZMV3</accession>
<dbReference type="Pfam" id="PF13923">
    <property type="entry name" value="zf-C3HC4_2"/>
    <property type="match status" value="2"/>
</dbReference>
<evidence type="ECO:0000256" key="2">
    <source>
        <dbReference type="ARBA" id="ARBA00022771"/>
    </source>
</evidence>
<keyword evidence="3" id="KW-0862">Zinc</keyword>
<dbReference type="Gene3D" id="3.30.40.10">
    <property type="entry name" value="Zinc/RING finger domain, C3HC4 (zinc finger)"/>
    <property type="match status" value="2"/>
</dbReference>
<dbReference type="InterPro" id="IPR003111">
    <property type="entry name" value="Lon_prtase_N"/>
</dbReference>
<dbReference type="PROSITE" id="PS50089">
    <property type="entry name" value="ZF_RING_2"/>
    <property type="match status" value="2"/>
</dbReference>
<keyword evidence="1" id="KW-0479">Metal-binding</keyword>
<dbReference type="EMBL" id="CAJVPK010000371">
    <property type="protein sequence ID" value="CAG8501016.1"/>
    <property type="molecule type" value="Genomic_DNA"/>
</dbReference>
<dbReference type="Proteomes" id="UP000789706">
    <property type="component" value="Unassembled WGS sequence"/>
</dbReference>
<dbReference type="SMART" id="SM00464">
    <property type="entry name" value="LON"/>
    <property type="match status" value="1"/>
</dbReference>
<dbReference type="PROSITE" id="PS51787">
    <property type="entry name" value="LON_N"/>
    <property type="match status" value="1"/>
</dbReference>
<dbReference type="SUPFAM" id="SSF57850">
    <property type="entry name" value="RING/U-box"/>
    <property type="match status" value="2"/>
</dbReference>
<organism evidence="7 8">
    <name type="scientific">Diversispora eburnea</name>
    <dbReference type="NCBI Taxonomy" id="1213867"/>
    <lineage>
        <taxon>Eukaryota</taxon>
        <taxon>Fungi</taxon>
        <taxon>Fungi incertae sedis</taxon>
        <taxon>Mucoromycota</taxon>
        <taxon>Glomeromycotina</taxon>
        <taxon>Glomeromycetes</taxon>
        <taxon>Diversisporales</taxon>
        <taxon>Diversisporaceae</taxon>
        <taxon>Diversispora</taxon>
    </lineage>
</organism>
<comment type="caution">
    <text evidence="7">The sequence shown here is derived from an EMBL/GenBank/DDBJ whole genome shotgun (WGS) entry which is preliminary data.</text>
</comment>
<dbReference type="InterPro" id="IPR013083">
    <property type="entry name" value="Znf_RING/FYVE/PHD"/>
</dbReference>
<feature type="domain" description="RING-type" evidence="5">
    <location>
        <begin position="8"/>
        <end position="45"/>
    </location>
</feature>
<dbReference type="PANTHER" id="PTHR23327">
    <property type="entry name" value="RING FINGER PROTEIN 127"/>
    <property type="match status" value="1"/>
</dbReference>
<dbReference type="InterPro" id="IPR001841">
    <property type="entry name" value="Znf_RING"/>
</dbReference>